<dbReference type="GO" id="GO:0006450">
    <property type="term" value="P:regulation of translational fidelity"/>
    <property type="evidence" value="ECO:0007669"/>
    <property type="project" value="InterPro"/>
</dbReference>
<dbReference type="SUPFAM" id="SSF141000">
    <property type="entry name" value="Glu-tRNAGln amidotransferase C subunit"/>
    <property type="match status" value="1"/>
</dbReference>
<proteinExistence type="predicted"/>
<name>X1HQI7_9ZZZZ</name>
<feature type="non-terminal residue" evidence="1">
    <location>
        <position position="1"/>
    </location>
</feature>
<dbReference type="Pfam" id="PF02686">
    <property type="entry name" value="GatC"/>
    <property type="match status" value="1"/>
</dbReference>
<sequence length="42" mass="4624">QSIALQNVLRDDEVAPSLPSSEVLTNAPRKEGDCFRVRAVLE</sequence>
<dbReference type="EMBL" id="BARU01025023">
    <property type="protein sequence ID" value="GAH56084.1"/>
    <property type="molecule type" value="Genomic_DNA"/>
</dbReference>
<dbReference type="AlphaFoldDB" id="X1HQI7"/>
<dbReference type="InterPro" id="IPR003837">
    <property type="entry name" value="GatC"/>
</dbReference>
<evidence type="ECO:0008006" key="2">
    <source>
        <dbReference type="Google" id="ProtNLM"/>
    </source>
</evidence>
<protein>
    <recommendedName>
        <fullName evidence="2">Asp-tRNA(Asn)/Glu-tRNA(Gln) amidotransferase GatCAB subunit C</fullName>
    </recommendedName>
</protein>
<dbReference type="InterPro" id="IPR036113">
    <property type="entry name" value="Asp/Glu-ADT_sf_sub_c"/>
</dbReference>
<accession>X1HQI7</accession>
<reference evidence="1" key="1">
    <citation type="journal article" date="2014" name="Front. Microbiol.">
        <title>High frequency of phylogenetically diverse reductive dehalogenase-homologous genes in deep subseafloor sedimentary metagenomes.</title>
        <authorList>
            <person name="Kawai M."/>
            <person name="Futagami T."/>
            <person name="Toyoda A."/>
            <person name="Takaki Y."/>
            <person name="Nishi S."/>
            <person name="Hori S."/>
            <person name="Arai W."/>
            <person name="Tsubouchi T."/>
            <person name="Morono Y."/>
            <person name="Uchiyama I."/>
            <person name="Ito T."/>
            <person name="Fujiyama A."/>
            <person name="Inagaki F."/>
            <person name="Takami H."/>
        </authorList>
    </citation>
    <scope>NUCLEOTIDE SEQUENCE</scope>
    <source>
        <strain evidence="1">Expedition CK06-06</strain>
    </source>
</reference>
<gene>
    <name evidence="1" type="ORF">S03H2_40370</name>
</gene>
<evidence type="ECO:0000313" key="1">
    <source>
        <dbReference type="EMBL" id="GAH56084.1"/>
    </source>
</evidence>
<organism evidence="1">
    <name type="scientific">marine sediment metagenome</name>
    <dbReference type="NCBI Taxonomy" id="412755"/>
    <lineage>
        <taxon>unclassified sequences</taxon>
        <taxon>metagenomes</taxon>
        <taxon>ecological metagenomes</taxon>
    </lineage>
</organism>
<comment type="caution">
    <text evidence="1">The sequence shown here is derived from an EMBL/GenBank/DDBJ whole genome shotgun (WGS) entry which is preliminary data.</text>
</comment>